<proteinExistence type="predicted"/>
<evidence type="ECO:0000313" key="3">
    <source>
        <dbReference type="Proteomes" id="UP000230595"/>
    </source>
</evidence>
<feature type="transmembrane region" description="Helical" evidence="1">
    <location>
        <begin position="203"/>
        <end position="221"/>
    </location>
</feature>
<organism evidence="2 3">
    <name type="scientific">Candidatus Wolfebacteria bacterium CG02_land_8_20_14_3_00_37_12</name>
    <dbReference type="NCBI Taxonomy" id="1975066"/>
    <lineage>
        <taxon>Bacteria</taxon>
        <taxon>Candidatus Wolfeibacteriota</taxon>
    </lineage>
</organism>
<evidence type="ECO:0000313" key="2">
    <source>
        <dbReference type="EMBL" id="PIV31715.1"/>
    </source>
</evidence>
<protein>
    <submittedName>
        <fullName evidence="2">Uncharacterized protein</fullName>
    </submittedName>
</protein>
<reference evidence="3" key="1">
    <citation type="submission" date="2017-09" db="EMBL/GenBank/DDBJ databases">
        <title>Depth-based differentiation of microbial function through sediment-hosted aquifers and enrichment of novel symbionts in the deep terrestrial subsurface.</title>
        <authorList>
            <person name="Probst A.J."/>
            <person name="Ladd B."/>
            <person name="Jarett J.K."/>
            <person name="Geller-Mcgrath D.E."/>
            <person name="Sieber C.M.K."/>
            <person name="Emerson J.B."/>
            <person name="Anantharaman K."/>
            <person name="Thomas B.C."/>
            <person name="Malmstrom R."/>
            <person name="Stieglmeier M."/>
            <person name="Klingl A."/>
            <person name="Woyke T."/>
            <person name="Ryan C.M."/>
            <person name="Banfield J.F."/>
        </authorList>
    </citation>
    <scope>NUCLEOTIDE SEQUENCE [LARGE SCALE GENOMIC DNA]</scope>
</reference>
<feature type="transmembrane region" description="Helical" evidence="1">
    <location>
        <begin position="112"/>
        <end position="133"/>
    </location>
</feature>
<name>A0A2M7CQ06_9BACT</name>
<gene>
    <name evidence="2" type="ORF">COS33_01745</name>
</gene>
<feature type="transmembrane region" description="Helical" evidence="1">
    <location>
        <begin position="36"/>
        <end position="53"/>
    </location>
</feature>
<accession>A0A2M7CQ06</accession>
<keyword evidence="1" id="KW-1133">Transmembrane helix</keyword>
<feature type="transmembrane region" description="Helical" evidence="1">
    <location>
        <begin position="60"/>
        <end position="79"/>
    </location>
</feature>
<dbReference type="EMBL" id="PEUH01000040">
    <property type="protein sequence ID" value="PIV31715.1"/>
    <property type="molecule type" value="Genomic_DNA"/>
</dbReference>
<dbReference type="AlphaFoldDB" id="A0A2M7CQ06"/>
<dbReference type="Proteomes" id="UP000230595">
    <property type="component" value="Unassembled WGS sequence"/>
</dbReference>
<feature type="transmembrane region" description="Helical" evidence="1">
    <location>
        <begin position="233"/>
        <end position="252"/>
    </location>
</feature>
<evidence type="ECO:0000256" key="1">
    <source>
        <dbReference type="SAM" id="Phobius"/>
    </source>
</evidence>
<feature type="transmembrane region" description="Helical" evidence="1">
    <location>
        <begin position="12"/>
        <end position="30"/>
    </location>
</feature>
<comment type="caution">
    <text evidence="2">The sequence shown here is derived from an EMBL/GenBank/DDBJ whole genome shotgun (WGS) entry which is preliminary data.</text>
</comment>
<keyword evidence="1" id="KW-0812">Transmembrane</keyword>
<sequence length="256" mass="29351">MLKKLKSVSKNPVLQSAFRALIFFLILAAVYNSRTFWSFFLFIAVALYFYFNPFFEAKKYFSSFLILLIIALLAINHLPTVAGKWNFFAAALLGLFFFILLGVKNLVFINRLLIYEFVNNFLFFSLFITFFLFDKSSWFFLKYAAIFLAFFALFRVFLFSQDSLWRAEASSLPISAKINLFSTSLAVLISQFILIAAYLPIGFLNLAAISLVVVLALKDLTISHLYGHLNQSVILKNATMVLIFSVIIFIASKWQL</sequence>
<feature type="transmembrane region" description="Helical" evidence="1">
    <location>
        <begin position="139"/>
        <end position="158"/>
    </location>
</feature>
<feature type="transmembrane region" description="Helical" evidence="1">
    <location>
        <begin position="85"/>
        <end position="103"/>
    </location>
</feature>
<keyword evidence="1" id="KW-0472">Membrane</keyword>